<dbReference type="GO" id="GO:0003899">
    <property type="term" value="F:DNA-directed RNA polymerase activity"/>
    <property type="evidence" value="ECO:0007669"/>
    <property type="project" value="InterPro"/>
</dbReference>
<dbReference type="InterPro" id="IPR011263">
    <property type="entry name" value="DNA-dir_RNA_pol_RpoA/D/Rpb3"/>
</dbReference>
<sequence length="367" mass="41938">MEPKISNISEESGVYSFTLSGVNVSLANSIRRTVLSDIPINVIITETFAENQCNILVNTSRLHNEILKHRLSCIPIHITDLDLLPGKYVLEVDVTNDKDHIIYVTTEHFKIRNKTNDNYLVENEIRKIFPPNARTNSFIEFARLRPKIGDSIPGEQLKLSAEFSIASAKQNSMFNVVSKCSYGNTVDGVAANKAWEDHEQQMKSNGATQEEIQFHKKNFYLLDAQRSYVADSFDFVIQSIGIYENIEIIKKACIILQNKMVDLIKSIDSDIVPINVSETTVANSYDIILENEDYTVGKVLEYLLYEQYYMKEKTLSFCGFKKYHPHNSDSVIRIAYNKNADKDTVRTHLKSACVDASEIYKKIYKLF</sequence>
<dbReference type="GO" id="GO:0046983">
    <property type="term" value="F:protein dimerization activity"/>
    <property type="evidence" value="ECO:0007669"/>
    <property type="project" value="InterPro"/>
</dbReference>
<dbReference type="GO" id="GO:0005736">
    <property type="term" value="C:RNA polymerase I complex"/>
    <property type="evidence" value="ECO:0007669"/>
    <property type="project" value="TreeGrafter"/>
</dbReference>
<dbReference type="GO" id="GO:0006351">
    <property type="term" value="P:DNA-templated transcription"/>
    <property type="evidence" value="ECO:0007669"/>
    <property type="project" value="InterPro"/>
</dbReference>
<evidence type="ECO:0000256" key="1">
    <source>
        <dbReference type="ARBA" id="ARBA00022478"/>
    </source>
</evidence>
<evidence type="ECO:0000313" key="4">
    <source>
        <dbReference type="EMBL" id="QHU16827.1"/>
    </source>
</evidence>
<dbReference type="GO" id="GO:0005666">
    <property type="term" value="C:RNA polymerase III complex"/>
    <property type="evidence" value="ECO:0007669"/>
    <property type="project" value="TreeGrafter"/>
</dbReference>
<evidence type="ECO:0000259" key="3">
    <source>
        <dbReference type="SMART" id="SM00662"/>
    </source>
</evidence>
<dbReference type="SMART" id="SM00662">
    <property type="entry name" value="RPOLD"/>
    <property type="match status" value="1"/>
</dbReference>
<dbReference type="AlphaFoldDB" id="A0A6C0KJ26"/>
<name>A0A6C0KJ26_9ZZZZ</name>
<dbReference type="SUPFAM" id="SSF56553">
    <property type="entry name" value="Insert subdomain of RNA polymerase alpha subunit"/>
    <property type="match status" value="1"/>
</dbReference>
<proteinExistence type="predicted"/>
<protein>
    <recommendedName>
        <fullName evidence="3">DNA-directed RNA polymerase RpoA/D/Rpb3-type domain-containing protein</fullName>
    </recommendedName>
</protein>
<dbReference type="PANTHER" id="PTHR11800:SF13">
    <property type="entry name" value="DNA-DIRECTED RNA POLYMERASES I AND III SUBUNIT RPAC1"/>
    <property type="match status" value="1"/>
</dbReference>
<feature type="domain" description="DNA-directed RNA polymerase RpoA/D/Rpb3-type" evidence="3">
    <location>
        <begin position="14"/>
        <end position="266"/>
    </location>
</feature>
<dbReference type="Pfam" id="PF01193">
    <property type="entry name" value="RNA_pol_L"/>
    <property type="match status" value="1"/>
</dbReference>
<dbReference type="Gene3D" id="3.30.1360.10">
    <property type="entry name" value="RNA polymerase, RBP11-like subunit"/>
    <property type="match status" value="2"/>
</dbReference>
<dbReference type="EMBL" id="MN740890">
    <property type="protein sequence ID" value="QHU16827.1"/>
    <property type="molecule type" value="Genomic_DNA"/>
</dbReference>
<dbReference type="InterPro" id="IPR036603">
    <property type="entry name" value="RBP11-like"/>
</dbReference>
<dbReference type="SUPFAM" id="SSF55257">
    <property type="entry name" value="RBP11-like subunits of RNA polymerase"/>
    <property type="match status" value="2"/>
</dbReference>
<keyword evidence="2" id="KW-0804">Transcription</keyword>
<dbReference type="InterPro" id="IPR050518">
    <property type="entry name" value="Rpo3/RPB3_RNA_Pol_subunit"/>
</dbReference>
<accession>A0A6C0KJ26</accession>
<keyword evidence="1" id="KW-0240">DNA-directed RNA polymerase</keyword>
<organism evidence="4">
    <name type="scientific">viral metagenome</name>
    <dbReference type="NCBI Taxonomy" id="1070528"/>
    <lineage>
        <taxon>unclassified sequences</taxon>
        <taxon>metagenomes</taxon>
        <taxon>organismal metagenomes</taxon>
    </lineage>
</organism>
<dbReference type="PANTHER" id="PTHR11800">
    <property type="entry name" value="DNA-DIRECTED RNA POLYMERASE"/>
    <property type="match status" value="1"/>
</dbReference>
<evidence type="ECO:0000256" key="2">
    <source>
        <dbReference type="ARBA" id="ARBA00023163"/>
    </source>
</evidence>
<dbReference type="Gene3D" id="2.170.120.12">
    <property type="entry name" value="DNA-directed RNA polymerase, insert domain"/>
    <property type="match status" value="1"/>
</dbReference>
<reference evidence="4" key="1">
    <citation type="journal article" date="2020" name="Nature">
        <title>Giant virus diversity and host interactions through global metagenomics.</title>
        <authorList>
            <person name="Schulz F."/>
            <person name="Roux S."/>
            <person name="Paez-Espino D."/>
            <person name="Jungbluth S."/>
            <person name="Walsh D.A."/>
            <person name="Denef V.J."/>
            <person name="McMahon K.D."/>
            <person name="Konstantinidis K.T."/>
            <person name="Eloe-Fadrosh E.A."/>
            <person name="Kyrpides N.C."/>
            <person name="Woyke T."/>
        </authorList>
    </citation>
    <scope>NUCLEOTIDE SEQUENCE</scope>
    <source>
        <strain evidence="4">GVMAG-S-3300012000-53</strain>
    </source>
</reference>
<dbReference type="InterPro" id="IPR036643">
    <property type="entry name" value="RNApol_insert_sf"/>
</dbReference>